<name>A0ABT5JFL0_RHOTP</name>
<dbReference type="SUPFAM" id="SSF53850">
    <property type="entry name" value="Periplasmic binding protein-like II"/>
    <property type="match status" value="1"/>
</dbReference>
<dbReference type="Gene3D" id="3.40.190.10">
    <property type="entry name" value="Periplasmic binding protein-like II"/>
    <property type="match status" value="2"/>
</dbReference>
<protein>
    <submittedName>
        <fullName evidence="1">TAXI family TRAP transporter solute-binding subunit</fullName>
    </submittedName>
</protein>
<evidence type="ECO:0000313" key="1">
    <source>
        <dbReference type="EMBL" id="MDC7788273.1"/>
    </source>
</evidence>
<dbReference type="InterPro" id="IPR011852">
    <property type="entry name" value="TRAP_TAXI"/>
</dbReference>
<dbReference type="PANTHER" id="PTHR42941">
    <property type="entry name" value="SLL1037 PROTEIN"/>
    <property type="match status" value="1"/>
</dbReference>
<proteinExistence type="predicted"/>
<sequence>MSATIRFAPTREDAGARMDRFGGECGRRERPGIARRMIGVATAAVALAAWFGQPAAAQPRHGAEDKAPLVLTQAQSRVSGLPAGYGERMNNNTLTVMTSAPGGGWLLLGHDIATVLDDGEEMRILPLVGRGGGQNVRDVRFLKGVDLGIVQLNVLTEMQRTNEIGRLDDKISYIAKLSNDEMHVVVRADSGINSLADLNGKRVNVHNAGSGTAMLAPSVFAKLGVQPILTNMPQADALLKMKSGEIAATILISGKPLSPYQRLAAGSGYRLLPIPYSRQLHSEFLPATLSSADYPNLIAAGQEVETIAVSTLLIAYNWPKNTDRYRRIANFVHRFFEHIEQFQKPPRHPKWREINLHASVPGWHRFPAAEEWLQHNSQAREIRQQFDRFLLARDGNARPQSHAEVEQMFREFMQWKDTRPRR</sequence>
<reference evidence="1" key="1">
    <citation type="journal article" date="2023" name="Microbiol Resour">
        <title>Genome Sequences of Rhodoplanes serenus and Two Thermotolerant Strains, Rhodoplanes tepidamans and 'Rhodoplanes cryptolactis,' Further Refine the Genus.</title>
        <authorList>
            <person name="Rayyan A.A."/>
            <person name="Kyndt J.A."/>
        </authorList>
    </citation>
    <scope>NUCLEOTIDE SEQUENCE</scope>
    <source>
        <strain evidence="1">DSM 9987</strain>
    </source>
</reference>
<accession>A0ABT5JFL0</accession>
<dbReference type="EMBL" id="JAQQLI010000041">
    <property type="protein sequence ID" value="MDC7788273.1"/>
    <property type="molecule type" value="Genomic_DNA"/>
</dbReference>
<dbReference type="RefSeq" id="WP_272779111.1">
    <property type="nucleotide sequence ID" value="NZ_JAQQLI010000041.1"/>
</dbReference>
<dbReference type="Pfam" id="PF16868">
    <property type="entry name" value="NMT1_3"/>
    <property type="match status" value="1"/>
</dbReference>
<reference evidence="1" key="2">
    <citation type="submission" date="2023-02" db="EMBL/GenBank/DDBJ databases">
        <authorList>
            <person name="Rayyan A."/>
            <person name="Meyer T."/>
            <person name="Kyndt J.A."/>
        </authorList>
    </citation>
    <scope>NUCLEOTIDE SEQUENCE</scope>
    <source>
        <strain evidence="1">DSM 9987</strain>
    </source>
</reference>
<organism evidence="1 2">
    <name type="scientific">Rhodoplanes tepidamans</name>
    <name type="common">Rhodoplanes cryptolactis</name>
    <dbReference type="NCBI Taxonomy" id="200616"/>
    <lineage>
        <taxon>Bacteria</taxon>
        <taxon>Pseudomonadati</taxon>
        <taxon>Pseudomonadota</taxon>
        <taxon>Alphaproteobacteria</taxon>
        <taxon>Hyphomicrobiales</taxon>
        <taxon>Nitrobacteraceae</taxon>
        <taxon>Rhodoplanes</taxon>
    </lineage>
</organism>
<keyword evidence="2" id="KW-1185">Reference proteome</keyword>
<comment type="caution">
    <text evidence="1">The sequence shown here is derived from an EMBL/GenBank/DDBJ whole genome shotgun (WGS) entry which is preliminary data.</text>
</comment>
<dbReference type="Proteomes" id="UP001165652">
    <property type="component" value="Unassembled WGS sequence"/>
</dbReference>
<evidence type="ECO:0000313" key="2">
    <source>
        <dbReference type="Proteomes" id="UP001165652"/>
    </source>
</evidence>
<dbReference type="NCBIfam" id="TIGR02122">
    <property type="entry name" value="TRAP_TAXI"/>
    <property type="match status" value="1"/>
</dbReference>
<gene>
    <name evidence="1" type="ORF">PQJ73_21510</name>
</gene>
<dbReference type="PANTHER" id="PTHR42941:SF1">
    <property type="entry name" value="SLL1037 PROTEIN"/>
    <property type="match status" value="1"/>
</dbReference>